<dbReference type="Pfam" id="PF20099">
    <property type="entry name" value="DUF6489"/>
    <property type="match status" value="1"/>
</dbReference>
<protein>
    <submittedName>
        <fullName evidence="1">DUF6489 family protein</fullName>
    </submittedName>
</protein>
<comment type="caution">
    <text evidence="1">The sequence shown here is derived from an EMBL/GenBank/DDBJ whole genome shotgun (WGS) entry which is preliminary data.</text>
</comment>
<sequence>MKVTINIDCTPEEARAFMGLPDLSPVHAAYIDRMTSFVSEGLTAADVEKMMRSWMPGMAEGMEQWRNAFWSAASGGKTQG</sequence>
<keyword evidence="2" id="KW-1185">Reference proteome</keyword>
<dbReference type="Proteomes" id="UP001595615">
    <property type="component" value="Unassembled WGS sequence"/>
</dbReference>
<accession>A0ABV7XDZ6</accession>
<dbReference type="RefSeq" id="WP_380863978.1">
    <property type="nucleotide sequence ID" value="NZ_JBHRXV010000015.1"/>
</dbReference>
<proteinExistence type="predicted"/>
<gene>
    <name evidence="1" type="ORF">ACFOMD_17765</name>
</gene>
<evidence type="ECO:0000313" key="2">
    <source>
        <dbReference type="Proteomes" id="UP001595615"/>
    </source>
</evidence>
<name>A0ABV7XDZ6_9SPHN</name>
<reference evidence="2" key="1">
    <citation type="journal article" date="2019" name="Int. J. Syst. Evol. Microbiol.">
        <title>The Global Catalogue of Microorganisms (GCM) 10K type strain sequencing project: providing services to taxonomists for standard genome sequencing and annotation.</title>
        <authorList>
            <consortium name="The Broad Institute Genomics Platform"/>
            <consortium name="The Broad Institute Genome Sequencing Center for Infectious Disease"/>
            <person name="Wu L."/>
            <person name="Ma J."/>
        </authorList>
    </citation>
    <scope>NUCLEOTIDE SEQUENCE [LARGE SCALE GENOMIC DNA]</scope>
    <source>
        <strain evidence="2">KCTC 42644</strain>
    </source>
</reference>
<evidence type="ECO:0000313" key="1">
    <source>
        <dbReference type="EMBL" id="MFC3714420.1"/>
    </source>
</evidence>
<dbReference type="InterPro" id="IPR045502">
    <property type="entry name" value="DUF6489"/>
</dbReference>
<organism evidence="1 2">
    <name type="scientific">Sphingoaurantiacus capsulatus</name>
    <dbReference type="NCBI Taxonomy" id="1771310"/>
    <lineage>
        <taxon>Bacteria</taxon>
        <taxon>Pseudomonadati</taxon>
        <taxon>Pseudomonadota</taxon>
        <taxon>Alphaproteobacteria</taxon>
        <taxon>Sphingomonadales</taxon>
        <taxon>Sphingosinicellaceae</taxon>
        <taxon>Sphingoaurantiacus</taxon>
    </lineage>
</organism>
<dbReference type="EMBL" id="JBHRXV010000015">
    <property type="protein sequence ID" value="MFC3714420.1"/>
    <property type="molecule type" value="Genomic_DNA"/>
</dbReference>